<organism evidence="18 19">
    <name type="scientific">Pseudomonas taiwanensis</name>
    <dbReference type="NCBI Taxonomy" id="470150"/>
    <lineage>
        <taxon>Bacteria</taxon>
        <taxon>Pseudomonadati</taxon>
        <taxon>Pseudomonadota</taxon>
        <taxon>Gammaproteobacteria</taxon>
        <taxon>Pseudomonadales</taxon>
        <taxon>Pseudomonadaceae</taxon>
        <taxon>Pseudomonas</taxon>
    </lineage>
</organism>
<dbReference type="Proteomes" id="UP000628086">
    <property type="component" value="Unassembled WGS sequence"/>
</dbReference>
<evidence type="ECO:0000256" key="7">
    <source>
        <dbReference type="ARBA" id="ARBA00022679"/>
    </source>
</evidence>
<evidence type="ECO:0000256" key="1">
    <source>
        <dbReference type="ARBA" id="ARBA00000085"/>
    </source>
</evidence>
<keyword evidence="10" id="KW-0418">Kinase</keyword>
<evidence type="ECO:0000256" key="6">
    <source>
        <dbReference type="ARBA" id="ARBA00022553"/>
    </source>
</evidence>
<evidence type="ECO:0000256" key="13">
    <source>
        <dbReference type="ARBA" id="ARBA00023012"/>
    </source>
</evidence>
<evidence type="ECO:0000256" key="5">
    <source>
        <dbReference type="ARBA" id="ARBA00022519"/>
    </source>
</evidence>
<dbReference type="InterPro" id="IPR036890">
    <property type="entry name" value="HATPase_C_sf"/>
</dbReference>
<evidence type="ECO:0000256" key="10">
    <source>
        <dbReference type="ARBA" id="ARBA00022777"/>
    </source>
</evidence>
<name>A0ABR6V262_9PSED</name>
<keyword evidence="11" id="KW-0067">ATP-binding</keyword>
<gene>
    <name evidence="18" type="ORF">HU747_01640</name>
</gene>
<keyword evidence="4" id="KW-1003">Cell membrane</keyword>
<dbReference type="InterPro" id="IPR050980">
    <property type="entry name" value="2C_sensor_his_kinase"/>
</dbReference>
<dbReference type="PROSITE" id="PS50885">
    <property type="entry name" value="HAMP"/>
    <property type="match status" value="1"/>
</dbReference>
<dbReference type="Gene3D" id="1.10.287.130">
    <property type="match status" value="1"/>
</dbReference>
<evidence type="ECO:0000259" key="16">
    <source>
        <dbReference type="PROSITE" id="PS50109"/>
    </source>
</evidence>
<reference evidence="18 19" key="1">
    <citation type="journal article" date="2020" name="Microorganisms">
        <title>Reliable Identification of Environmental Pseudomonas Isolates Using the rpoD Gene.</title>
        <authorList>
            <consortium name="The Broad Institute Genome Sequencing Platform"/>
            <person name="Girard L."/>
            <person name="Lood C."/>
            <person name="Rokni-Zadeh H."/>
            <person name="van Noort V."/>
            <person name="Lavigne R."/>
            <person name="De Mot R."/>
        </authorList>
    </citation>
    <scope>NUCLEOTIDE SEQUENCE [LARGE SCALE GENOMIC DNA]</scope>
    <source>
        <strain evidence="18 19">RW7P2</strain>
    </source>
</reference>
<keyword evidence="14 15" id="KW-0472">Membrane</keyword>
<sequence>MTTLVAMLALLAVRGLLSLVLETWAQPPLLQSGIIERIASVTRILDVAPVEQRATIAQAAGDTTYRVQWLQRHADAGIPRVRDAGFPEGEPILRALLGRPDARIEAYGPPNLPPELAGQGYALMIELSDRSWVVFRAPSRNWGLDELPRYLIILVLMLASSVAVAVLAGRYLASPLERFAEGARRFGKDFNAPPIPVVGPHDLRQAILAFNATQAQLKHFLNDRTQLLAAISHDLRAPLTRMRLRGEFVEDSQLQAKLFKDVDEMESMVNAALEFFRDDARFEQTTAFDLGELLQTVVDDYKDAGVEVAFDGPRHWVYVGRPIALKRVLVNLIDNAAKYGREPRLELRVSADELQIQVLDRGPGIAPQLHEQVFAPFFRIEGSRNKTTGGVGLGLATVRAIVLEQGGSVTLTNRPEGGLQVRVTLPID</sequence>
<dbReference type="InterPro" id="IPR003661">
    <property type="entry name" value="HisK_dim/P_dom"/>
</dbReference>
<feature type="domain" description="HAMP" evidence="17">
    <location>
        <begin position="170"/>
        <end position="222"/>
    </location>
</feature>
<dbReference type="EMBL" id="JABWRS010000001">
    <property type="protein sequence ID" value="MBC3474290.1"/>
    <property type="molecule type" value="Genomic_DNA"/>
</dbReference>
<keyword evidence="8 15" id="KW-0812">Transmembrane</keyword>
<evidence type="ECO:0000256" key="4">
    <source>
        <dbReference type="ARBA" id="ARBA00022475"/>
    </source>
</evidence>
<evidence type="ECO:0000313" key="19">
    <source>
        <dbReference type="Proteomes" id="UP000628086"/>
    </source>
</evidence>
<comment type="subcellular location">
    <subcellularLocation>
        <location evidence="2">Cell inner membrane</location>
        <topology evidence="2">Multi-pass membrane protein</topology>
    </subcellularLocation>
</comment>
<keyword evidence="19" id="KW-1185">Reference proteome</keyword>
<evidence type="ECO:0000256" key="12">
    <source>
        <dbReference type="ARBA" id="ARBA00022989"/>
    </source>
</evidence>
<protein>
    <recommendedName>
        <fullName evidence="3">histidine kinase</fullName>
        <ecNumber evidence="3">2.7.13.3</ecNumber>
    </recommendedName>
</protein>
<dbReference type="PANTHER" id="PTHR44936:SF5">
    <property type="entry name" value="SENSOR HISTIDINE KINASE ENVZ"/>
    <property type="match status" value="1"/>
</dbReference>
<evidence type="ECO:0000256" key="14">
    <source>
        <dbReference type="ARBA" id="ARBA00023136"/>
    </source>
</evidence>
<evidence type="ECO:0000256" key="9">
    <source>
        <dbReference type="ARBA" id="ARBA00022741"/>
    </source>
</evidence>
<dbReference type="EC" id="2.7.13.3" evidence="3"/>
<dbReference type="SUPFAM" id="SSF47384">
    <property type="entry name" value="Homodimeric domain of signal transducing histidine kinase"/>
    <property type="match status" value="1"/>
</dbReference>
<accession>A0ABR6V262</accession>
<dbReference type="Pfam" id="PF02518">
    <property type="entry name" value="HATPase_c"/>
    <property type="match status" value="1"/>
</dbReference>
<dbReference type="InterPro" id="IPR005467">
    <property type="entry name" value="His_kinase_dom"/>
</dbReference>
<evidence type="ECO:0000256" key="2">
    <source>
        <dbReference type="ARBA" id="ARBA00004429"/>
    </source>
</evidence>
<dbReference type="InterPro" id="IPR004358">
    <property type="entry name" value="Sig_transdc_His_kin-like_C"/>
</dbReference>
<keyword evidence="5" id="KW-0997">Cell inner membrane</keyword>
<evidence type="ECO:0000256" key="8">
    <source>
        <dbReference type="ARBA" id="ARBA00022692"/>
    </source>
</evidence>
<dbReference type="SMART" id="SM00388">
    <property type="entry name" value="HisKA"/>
    <property type="match status" value="1"/>
</dbReference>
<comment type="caution">
    <text evidence="18">The sequence shown here is derived from an EMBL/GenBank/DDBJ whole genome shotgun (WGS) entry which is preliminary data.</text>
</comment>
<dbReference type="Gene3D" id="3.30.565.10">
    <property type="entry name" value="Histidine kinase-like ATPase, C-terminal domain"/>
    <property type="match status" value="1"/>
</dbReference>
<dbReference type="SMART" id="SM00387">
    <property type="entry name" value="HATPase_c"/>
    <property type="match status" value="1"/>
</dbReference>
<dbReference type="InterPro" id="IPR036097">
    <property type="entry name" value="HisK_dim/P_sf"/>
</dbReference>
<evidence type="ECO:0000256" key="11">
    <source>
        <dbReference type="ARBA" id="ARBA00022840"/>
    </source>
</evidence>
<evidence type="ECO:0000259" key="17">
    <source>
        <dbReference type="PROSITE" id="PS50885"/>
    </source>
</evidence>
<keyword evidence="13" id="KW-0902">Two-component regulatory system</keyword>
<evidence type="ECO:0000256" key="15">
    <source>
        <dbReference type="SAM" id="Phobius"/>
    </source>
</evidence>
<keyword evidence="7" id="KW-0808">Transferase</keyword>
<dbReference type="InterPro" id="IPR003660">
    <property type="entry name" value="HAMP_dom"/>
</dbReference>
<dbReference type="PANTHER" id="PTHR44936">
    <property type="entry name" value="SENSOR PROTEIN CREC"/>
    <property type="match status" value="1"/>
</dbReference>
<dbReference type="RefSeq" id="WP_023381076.1">
    <property type="nucleotide sequence ID" value="NZ_JABWRR010000012.1"/>
</dbReference>
<dbReference type="Pfam" id="PF00672">
    <property type="entry name" value="HAMP"/>
    <property type="match status" value="1"/>
</dbReference>
<dbReference type="SUPFAM" id="SSF55874">
    <property type="entry name" value="ATPase domain of HSP90 chaperone/DNA topoisomerase II/histidine kinase"/>
    <property type="match status" value="1"/>
</dbReference>
<dbReference type="PRINTS" id="PR00344">
    <property type="entry name" value="BCTRLSENSOR"/>
</dbReference>
<evidence type="ECO:0000256" key="3">
    <source>
        <dbReference type="ARBA" id="ARBA00012438"/>
    </source>
</evidence>
<feature type="transmembrane region" description="Helical" evidence="15">
    <location>
        <begin position="150"/>
        <end position="173"/>
    </location>
</feature>
<proteinExistence type="predicted"/>
<keyword evidence="6" id="KW-0597">Phosphoprotein</keyword>
<dbReference type="PROSITE" id="PS50109">
    <property type="entry name" value="HIS_KIN"/>
    <property type="match status" value="1"/>
</dbReference>
<dbReference type="InterPro" id="IPR003594">
    <property type="entry name" value="HATPase_dom"/>
</dbReference>
<keyword evidence="9" id="KW-0547">Nucleotide-binding</keyword>
<comment type="catalytic activity">
    <reaction evidence="1">
        <text>ATP + protein L-histidine = ADP + protein N-phospho-L-histidine.</text>
        <dbReference type="EC" id="2.7.13.3"/>
    </reaction>
</comment>
<feature type="domain" description="Histidine kinase" evidence="16">
    <location>
        <begin position="230"/>
        <end position="428"/>
    </location>
</feature>
<dbReference type="CDD" id="cd00082">
    <property type="entry name" value="HisKA"/>
    <property type="match status" value="1"/>
</dbReference>
<evidence type="ECO:0000313" key="18">
    <source>
        <dbReference type="EMBL" id="MBC3474290.1"/>
    </source>
</evidence>
<dbReference type="Pfam" id="PF00512">
    <property type="entry name" value="HisKA"/>
    <property type="match status" value="1"/>
</dbReference>
<keyword evidence="12 15" id="KW-1133">Transmembrane helix</keyword>